<organism evidence="4">
    <name type="scientific">Acromyrmex echinatior</name>
    <name type="common">Panamanian leafcutter ant</name>
    <name type="synonym">Acromyrmex octospinosus echinatior</name>
    <dbReference type="NCBI Taxonomy" id="103372"/>
    <lineage>
        <taxon>Eukaryota</taxon>
        <taxon>Metazoa</taxon>
        <taxon>Ecdysozoa</taxon>
        <taxon>Arthropoda</taxon>
        <taxon>Hexapoda</taxon>
        <taxon>Insecta</taxon>
        <taxon>Pterygota</taxon>
        <taxon>Neoptera</taxon>
        <taxon>Endopterygota</taxon>
        <taxon>Hymenoptera</taxon>
        <taxon>Apocrita</taxon>
        <taxon>Aculeata</taxon>
        <taxon>Formicoidea</taxon>
        <taxon>Formicidae</taxon>
        <taxon>Myrmicinae</taxon>
        <taxon>Acromyrmex</taxon>
    </lineage>
</organism>
<evidence type="ECO:0000313" key="3">
    <source>
        <dbReference type="EMBL" id="EGI71005.1"/>
    </source>
</evidence>
<evidence type="ECO:0000256" key="2">
    <source>
        <dbReference type="SAM" id="Phobius"/>
    </source>
</evidence>
<reference evidence="3" key="1">
    <citation type="submission" date="2011-02" db="EMBL/GenBank/DDBJ databases">
        <title>The genome of the leaf-cutting ant Acromyrmex echinatior suggests key adaptations to social evolution and fungus farming.</title>
        <authorList>
            <person name="Nygaard S."/>
            <person name="Zhang G."/>
        </authorList>
    </citation>
    <scope>NUCLEOTIDE SEQUENCE</scope>
</reference>
<feature type="transmembrane region" description="Helical" evidence="2">
    <location>
        <begin position="309"/>
        <end position="328"/>
    </location>
</feature>
<accession>F4W409</accession>
<feature type="transmembrane region" description="Helical" evidence="2">
    <location>
        <begin position="334"/>
        <end position="356"/>
    </location>
</feature>
<keyword evidence="4" id="KW-1185">Reference proteome</keyword>
<keyword evidence="2" id="KW-1133">Transmembrane helix</keyword>
<dbReference type="EMBL" id="GL887491">
    <property type="protein sequence ID" value="EGI71005.1"/>
    <property type="molecule type" value="Genomic_DNA"/>
</dbReference>
<dbReference type="InParanoid" id="F4W409"/>
<feature type="transmembrane region" description="Helical" evidence="2">
    <location>
        <begin position="368"/>
        <end position="391"/>
    </location>
</feature>
<evidence type="ECO:0000256" key="1">
    <source>
        <dbReference type="SAM" id="MobiDB-lite"/>
    </source>
</evidence>
<dbReference type="Proteomes" id="UP000007755">
    <property type="component" value="Unassembled WGS sequence"/>
</dbReference>
<sequence>MGFPIRSITTDSFKREIGSNRENEFRRVVAVTRSFSLTTSYEGECNGKRDSKSLGYTSRQAIPCCYLALSEKEQLFSTRSAPWHYGSGMKIPIPESTPRDTFSDFGTLGIERRSCDRCGFVRACRRDAMSCDRGRIADVAMEAKERDSREDTLGGFSGVRGRKSRRAFHNERSSQYVVTRRLTLPQPRARRVDNRFREGTTATVLVLPPLWMMFERRRHSGNQVDSQSVHFPHRDRSPTSPHKGNLLFHALKHSRVRDKIRGARKSALALLSSVFESGVDRAARLALEMLISNANKMTCSRKIASCRTIFEKVTLVFLLLTLLSITKVEGWNTTGLVSLTLIIVVIIKLFGIAIAYSDLVDMSGDWSYLIEFGFGVILIVIVVGIELFVIMHTLHTVAVFAAVFGTFLSSVSLMDLHQNMSINSWWWEKKLINGCMYHVFRQYTLLWCLRIEEKPRLITIFDSAPNEQETC</sequence>
<keyword evidence="2" id="KW-0812">Transmembrane</keyword>
<gene>
    <name evidence="3" type="ORF">G5I_00114</name>
</gene>
<protein>
    <submittedName>
        <fullName evidence="3">Uncharacterized protein</fullName>
    </submittedName>
</protein>
<evidence type="ECO:0000313" key="4">
    <source>
        <dbReference type="Proteomes" id="UP000007755"/>
    </source>
</evidence>
<feature type="region of interest" description="Disordered" evidence="1">
    <location>
        <begin position="223"/>
        <end position="243"/>
    </location>
</feature>
<dbReference type="AlphaFoldDB" id="F4W409"/>
<name>F4W409_ACREC</name>
<feature type="transmembrane region" description="Helical" evidence="2">
    <location>
        <begin position="397"/>
        <end position="416"/>
    </location>
</feature>
<keyword evidence="2" id="KW-0472">Membrane</keyword>
<proteinExistence type="predicted"/>